<evidence type="ECO:0000313" key="1">
    <source>
        <dbReference type="EMBL" id="PWN32897.1"/>
    </source>
</evidence>
<protein>
    <submittedName>
        <fullName evidence="1">Uncharacterized protein</fullName>
    </submittedName>
</protein>
<keyword evidence="2" id="KW-1185">Reference proteome</keyword>
<proteinExistence type="predicted"/>
<sequence>MAYHTYQCNGFSPYPQLHLNTIFKTYAGILIVAFCRRLTRQFVQSAAAFLICLLTLTE</sequence>
<gene>
    <name evidence="1" type="ORF">FA14DRAFT_162130</name>
</gene>
<dbReference type="RefSeq" id="XP_025353199.1">
    <property type="nucleotide sequence ID" value="XM_025499440.1"/>
</dbReference>
<name>A0A316V5P5_9BASI</name>
<reference evidence="1 2" key="1">
    <citation type="journal article" date="2018" name="Mol. Biol. Evol.">
        <title>Broad Genomic Sampling Reveals a Smut Pathogenic Ancestry of the Fungal Clade Ustilaginomycotina.</title>
        <authorList>
            <person name="Kijpornyongpan T."/>
            <person name="Mondo S.J."/>
            <person name="Barry K."/>
            <person name="Sandor L."/>
            <person name="Lee J."/>
            <person name="Lipzen A."/>
            <person name="Pangilinan J."/>
            <person name="LaButti K."/>
            <person name="Hainaut M."/>
            <person name="Henrissat B."/>
            <person name="Grigoriev I.V."/>
            <person name="Spatafora J.W."/>
            <person name="Aime M.C."/>
        </authorList>
    </citation>
    <scope>NUCLEOTIDE SEQUENCE [LARGE SCALE GENOMIC DNA]</scope>
    <source>
        <strain evidence="1 2">MCA 3882</strain>
    </source>
</reference>
<dbReference type="AlphaFoldDB" id="A0A316V5P5"/>
<organism evidence="1 2">
    <name type="scientific">Meira miltonrushii</name>
    <dbReference type="NCBI Taxonomy" id="1280837"/>
    <lineage>
        <taxon>Eukaryota</taxon>
        <taxon>Fungi</taxon>
        <taxon>Dikarya</taxon>
        <taxon>Basidiomycota</taxon>
        <taxon>Ustilaginomycotina</taxon>
        <taxon>Exobasidiomycetes</taxon>
        <taxon>Exobasidiales</taxon>
        <taxon>Brachybasidiaceae</taxon>
        <taxon>Meira</taxon>
    </lineage>
</organism>
<evidence type="ECO:0000313" key="2">
    <source>
        <dbReference type="Proteomes" id="UP000245771"/>
    </source>
</evidence>
<accession>A0A316V5P5</accession>
<dbReference type="EMBL" id="KZ819605">
    <property type="protein sequence ID" value="PWN32897.1"/>
    <property type="molecule type" value="Genomic_DNA"/>
</dbReference>
<dbReference type="GeneID" id="37021221"/>
<dbReference type="Proteomes" id="UP000245771">
    <property type="component" value="Unassembled WGS sequence"/>
</dbReference>
<dbReference type="InParanoid" id="A0A316V5P5"/>